<dbReference type="PIRSF" id="PIRSF036778">
    <property type="entry name" value="UCP036778"/>
    <property type="match status" value="1"/>
</dbReference>
<dbReference type="InterPro" id="IPR013022">
    <property type="entry name" value="Xyl_isomerase-like_TIM-brl"/>
</dbReference>
<dbReference type="Pfam" id="PF01261">
    <property type="entry name" value="AP_endonuc_2"/>
    <property type="match status" value="1"/>
</dbReference>
<dbReference type="PANTHER" id="PTHR12110">
    <property type="entry name" value="HYDROXYPYRUVATE ISOMERASE"/>
    <property type="match status" value="1"/>
</dbReference>
<dbReference type="EMBL" id="FPBH01000009">
    <property type="protein sequence ID" value="SFU08733.1"/>
    <property type="molecule type" value="Genomic_DNA"/>
</dbReference>
<sequence>MTLTSGGALQFSLNRMSAPRLAFAEYVALCQRLAVDAIEIRNDLEGVEINDGTPAADIKALSASAGLTILSINALQRFERFDATRAKEVLALSRYAADCGARAIVLCPTNSRQDQRSASERHTDLVNALKQLKPILDDHDLHGLIEPLGFEECALRRKSDAVKAIYDAAGERHFRLVHDTFHHHLSGEDIFFPDLTGLVHVSGVEDSGLPVGQMRDGHRVLVGAADQLGNIRQLTALFARGYRGHVSFEPFAEEIAGADDIESRLRDSIGYIRASVESAQVRKAA</sequence>
<dbReference type="InterPro" id="IPR050312">
    <property type="entry name" value="IolE/XylAMocC-like"/>
</dbReference>
<dbReference type="AlphaFoldDB" id="A0A1I7DAI5"/>
<feature type="domain" description="Xylose isomerase-like TIM barrel" evidence="1">
    <location>
        <begin position="28"/>
        <end position="273"/>
    </location>
</feature>
<evidence type="ECO:0000259" key="1">
    <source>
        <dbReference type="Pfam" id="PF01261"/>
    </source>
</evidence>
<dbReference type="Gene3D" id="3.20.20.150">
    <property type="entry name" value="Divalent-metal-dependent TIM barrel enzymes"/>
    <property type="match status" value="1"/>
</dbReference>
<dbReference type="RefSeq" id="WP_093635240.1">
    <property type="nucleotide sequence ID" value="NZ_FPBH01000009.1"/>
</dbReference>
<dbReference type="Proteomes" id="UP000198844">
    <property type="component" value="Unassembled WGS sequence"/>
</dbReference>
<protein>
    <submittedName>
        <fullName evidence="2">2-keto-myo-inositol isomerase</fullName>
    </submittedName>
</protein>
<proteinExistence type="predicted"/>
<dbReference type="InterPro" id="IPR036237">
    <property type="entry name" value="Xyl_isomerase-like_sf"/>
</dbReference>
<dbReference type="GO" id="GO:0016853">
    <property type="term" value="F:isomerase activity"/>
    <property type="evidence" value="ECO:0007669"/>
    <property type="project" value="UniProtKB-KW"/>
</dbReference>
<keyword evidence="2" id="KW-0413">Isomerase</keyword>
<dbReference type="InterPro" id="IPR014621">
    <property type="entry name" value="UCP036778_sugar_epimerase"/>
</dbReference>
<reference evidence="2 3" key="1">
    <citation type="submission" date="2016-10" db="EMBL/GenBank/DDBJ databases">
        <authorList>
            <person name="de Groot N.N."/>
        </authorList>
    </citation>
    <scope>NUCLEOTIDE SEQUENCE [LARGE SCALE GENOMIC DNA]</scope>
    <source>
        <strain evidence="2 3">LMG 27731</strain>
    </source>
</reference>
<dbReference type="SUPFAM" id="SSF51658">
    <property type="entry name" value="Xylose isomerase-like"/>
    <property type="match status" value="1"/>
</dbReference>
<gene>
    <name evidence="2" type="ORF">SAMN05192563_100999</name>
</gene>
<dbReference type="OrthoDB" id="2274384at2"/>
<accession>A0A1I7DAI5</accession>
<evidence type="ECO:0000313" key="3">
    <source>
        <dbReference type="Proteomes" id="UP000198844"/>
    </source>
</evidence>
<name>A0A1I7DAI5_9BURK</name>
<evidence type="ECO:0000313" key="2">
    <source>
        <dbReference type="EMBL" id="SFU08733.1"/>
    </source>
</evidence>
<organism evidence="2 3">
    <name type="scientific">Paraburkholderia aspalathi</name>
    <dbReference type="NCBI Taxonomy" id="1324617"/>
    <lineage>
        <taxon>Bacteria</taxon>
        <taxon>Pseudomonadati</taxon>
        <taxon>Pseudomonadota</taxon>
        <taxon>Betaproteobacteria</taxon>
        <taxon>Burkholderiales</taxon>
        <taxon>Burkholderiaceae</taxon>
        <taxon>Paraburkholderia</taxon>
    </lineage>
</organism>
<dbReference type="PANTHER" id="PTHR12110:SF21">
    <property type="entry name" value="XYLOSE ISOMERASE-LIKE TIM BARREL DOMAIN-CONTAINING PROTEIN"/>
    <property type="match status" value="1"/>
</dbReference>